<dbReference type="CDD" id="cd06257">
    <property type="entry name" value="DnaJ"/>
    <property type="match status" value="1"/>
</dbReference>
<dbReference type="SMART" id="SM00271">
    <property type="entry name" value="DnaJ"/>
    <property type="match status" value="1"/>
</dbReference>
<comment type="caution">
    <text evidence="6">The sequence shown here is derived from an EMBL/GenBank/DDBJ whole genome shotgun (WGS) entry which is preliminary data.</text>
</comment>
<dbReference type="InterPro" id="IPR001623">
    <property type="entry name" value="DnaJ_domain"/>
</dbReference>
<dbReference type="InterPro" id="IPR036869">
    <property type="entry name" value="J_dom_sf"/>
</dbReference>
<evidence type="ECO:0000256" key="4">
    <source>
        <dbReference type="SAM" id="Phobius"/>
    </source>
</evidence>
<proteinExistence type="predicted"/>
<dbReference type="SUPFAM" id="SSF46565">
    <property type="entry name" value="Chaperone J-domain"/>
    <property type="match status" value="1"/>
</dbReference>
<dbReference type="Proteomes" id="UP000648873">
    <property type="component" value="Unassembled WGS sequence"/>
</dbReference>
<keyword evidence="4" id="KW-0812">Transmembrane</keyword>
<evidence type="ECO:0000256" key="2">
    <source>
        <dbReference type="ARBA" id="ARBA00023016"/>
    </source>
</evidence>
<evidence type="ECO:0000313" key="7">
    <source>
        <dbReference type="Proteomes" id="UP000648873"/>
    </source>
</evidence>
<reference evidence="6 7" key="1">
    <citation type="journal article" date="2020" name="ISME J.">
        <title>Comparative genomics reveals insights into cyanobacterial evolution and habitat adaptation.</title>
        <authorList>
            <person name="Chen M.Y."/>
            <person name="Teng W.K."/>
            <person name="Zhao L."/>
            <person name="Hu C.X."/>
            <person name="Zhou Y.K."/>
            <person name="Han B.P."/>
            <person name="Song L.R."/>
            <person name="Shu W.S."/>
        </authorList>
    </citation>
    <scope>NUCLEOTIDE SEQUENCE [LARGE SCALE GENOMIC DNA]</scope>
    <source>
        <strain evidence="6 7">FACHB-1342</strain>
    </source>
</reference>
<accession>A0ABR8G824</accession>
<dbReference type="RefSeq" id="WP_069475557.1">
    <property type="nucleotide sequence ID" value="NZ_JACJSV010000005.1"/>
</dbReference>
<keyword evidence="3" id="KW-0143">Chaperone</keyword>
<sequence length="412" mass="46383">MKLSEAADLLGIESPNPSIDEIKSSYRKLAQIYHPDVQETGNAKYFLKISAAYELLKKRFLDSNYMDIAEEVDQEELETRLASVNRAYENIVKEFQSKYEKIISSLYKEAGIKLASYEMASKLYENIEKDIESIINSHIFELTSWFNDNIAKLAEEYDDWINSFLKDTYEELRDRELTNWYRSPFLIRHLIVGGILNLCSLTLFFILGHYFIGVSTLVIGCIGSYFLYKRTVNFAFTPKKQAFELNTSHMALVSKSFQVKIDVQTSQEDMQGRGALGGLVVGASQAGVGGAVAGFLIGSLAGSLFGEKLSDLKQRTATLVQDKITSIESQVVSLLNEQIPIIYEKIISGIKENYEKNKSRTAKLLASTDKDDVFSFWTDSNSDAPIAKVDYIAMIGIWILSSLVLLILVLAF</sequence>
<feature type="transmembrane region" description="Helical" evidence="4">
    <location>
        <begin position="391"/>
        <end position="411"/>
    </location>
</feature>
<protein>
    <submittedName>
        <fullName evidence="6">DnaJ domain-containing protein</fullName>
    </submittedName>
</protein>
<dbReference type="Pfam" id="PF00226">
    <property type="entry name" value="DnaJ"/>
    <property type="match status" value="1"/>
</dbReference>
<dbReference type="EMBL" id="JACJSV010000005">
    <property type="protein sequence ID" value="MBD2599245.1"/>
    <property type="molecule type" value="Genomic_DNA"/>
</dbReference>
<dbReference type="PANTHER" id="PTHR43096:SF10">
    <property type="entry name" value="CHAPERONE PROTEIN DNAJ A6, CHLOROPLASTIC"/>
    <property type="match status" value="1"/>
</dbReference>
<organism evidence="6 7">
    <name type="scientific">Microcystis viridis FACHB-1342</name>
    <dbReference type="NCBI Taxonomy" id="2692900"/>
    <lineage>
        <taxon>Bacteria</taxon>
        <taxon>Bacillati</taxon>
        <taxon>Cyanobacteriota</taxon>
        <taxon>Cyanophyceae</taxon>
        <taxon>Oscillatoriophycideae</taxon>
        <taxon>Chroococcales</taxon>
        <taxon>Microcystaceae</taxon>
        <taxon>Microcystis</taxon>
    </lineage>
</organism>
<feature type="transmembrane region" description="Helical" evidence="4">
    <location>
        <begin position="185"/>
        <end position="204"/>
    </location>
</feature>
<evidence type="ECO:0000313" key="6">
    <source>
        <dbReference type="EMBL" id="MBD2599245.1"/>
    </source>
</evidence>
<keyword evidence="2" id="KW-0346">Stress response</keyword>
<gene>
    <name evidence="6" type="ORF">H6G40_03030</name>
</gene>
<dbReference type="Gene3D" id="1.10.287.110">
    <property type="entry name" value="DnaJ domain"/>
    <property type="match status" value="1"/>
</dbReference>
<keyword evidence="4" id="KW-0472">Membrane</keyword>
<keyword evidence="7" id="KW-1185">Reference proteome</keyword>
<keyword evidence="1" id="KW-0235">DNA replication</keyword>
<evidence type="ECO:0000256" key="1">
    <source>
        <dbReference type="ARBA" id="ARBA00022705"/>
    </source>
</evidence>
<keyword evidence="4" id="KW-1133">Transmembrane helix</keyword>
<feature type="transmembrane region" description="Helical" evidence="4">
    <location>
        <begin position="210"/>
        <end position="228"/>
    </location>
</feature>
<name>A0ABR8G824_MICVR</name>
<dbReference type="PROSITE" id="PS50076">
    <property type="entry name" value="DNAJ_2"/>
    <property type="match status" value="1"/>
</dbReference>
<dbReference type="PANTHER" id="PTHR43096">
    <property type="entry name" value="DNAJ HOMOLOG 1, MITOCHONDRIAL-RELATED"/>
    <property type="match status" value="1"/>
</dbReference>
<evidence type="ECO:0000259" key="5">
    <source>
        <dbReference type="PROSITE" id="PS50076"/>
    </source>
</evidence>
<feature type="domain" description="J" evidence="5">
    <location>
        <begin position="5"/>
        <end position="69"/>
    </location>
</feature>
<evidence type="ECO:0000256" key="3">
    <source>
        <dbReference type="ARBA" id="ARBA00023186"/>
    </source>
</evidence>